<keyword evidence="2" id="KW-1185">Reference proteome</keyword>
<proteinExistence type="predicted"/>
<dbReference type="EnsemblPlants" id="OGLUM03G16940.1">
    <property type="protein sequence ID" value="OGLUM03G16940.1"/>
    <property type="gene ID" value="OGLUM03G16940"/>
</dbReference>
<organism evidence="1">
    <name type="scientific">Oryza glumipatula</name>
    <dbReference type="NCBI Taxonomy" id="40148"/>
    <lineage>
        <taxon>Eukaryota</taxon>
        <taxon>Viridiplantae</taxon>
        <taxon>Streptophyta</taxon>
        <taxon>Embryophyta</taxon>
        <taxon>Tracheophyta</taxon>
        <taxon>Spermatophyta</taxon>
        <taxon>Magnoliopsida</taxon>
        <taxon>Liliopsida</taxon>
        <taxon>Poales</taxon>
        <taxon>Poaceae</taxon>
        <taxon>BOP clade</taxon>
        <taxon>Oryzoideae</taxon>
        <taxon>Oryzeae</taxon>
        <taxon>Oryzinae</taxon>
        <taxon>Oryza</taxon>
    </lineage>
</organism>
<dbReference type="Gramene" id="OGLUM03G16940.1">
    <property type="protein sequence ID" value="OGLUM03G16940.1"/>
    <property type="gene ID" value="OGLUM03G16940"/>
</dbReference>
<evidence type="ECO:0000313" key="2">
    <source>
        <dbReference type="Proteomes" id="UP000026961"/>
    </source>
</evidence>
<dbReference type="Proteomes" id="UP000026961">
    <property type="component" value="Chromosome 3"/>
</dbReference>
<reference evidence="1" key="1">
    <citation type="submission" date="2015-04" db="UniProtKB">
        <authorList>
            <consortium name="EnsemblPlants"/>
        </authorList>
    </citation>
    <scope>IDENTIFICATION</scope>
</reference>
<dbReference type="AlphaFoldDB" id="A0A0D9Z704"/>
<dbReference type="HOGENOM" id="CLU_2487053_0_0_1"/>
<accession>A0A0D9Z704</accession>
<name>A0A0D9Z704_9ORYZ</name>
<reference evidence="1" key="2">
    <citation type="submission" date="2018-05" db="EMBL/GenBank/DDBJ databases">
        <title>OgluRS3 (Oryza glumaepatula Reference Sequence Version 3).</title>
        <authorList>
            <person name="Zhang J."/>
            <person name="Kudrna D."/>
            <person name="Lee S."/>
            <person name="Talag J."/>
            <person name="Welchert J."/>
            <person name="Wing R.A."/>
        </authorList>
    </citation>
    <scope>NUCLEOTIDE SEQUENCE [LARGE SCALE GENOMIC DNA]</scope>
</reference>
<protein>
    <submittedName>
        <fullName evidence="1">Uncharacterized protein</fullName>
    </submittedName>
</protein>
<evidence type="ECO:0000313" key="1">
    <source>
        <dbReference type="EnsemblPlants" id="OGLUM03G16940.1"/>
    </source>
</evidence>
<sequence>MEYAYLWGTNLDDIPIGLSIIWEDGRRTSEMIERSSIARADDFSLTSRRTDGRRIYQCLPCQSMTITTHSPYKTFLHRKLFAKVITS</sequence>